<evidence type="ECO:0000313" key="2">
    <source>
        <dbReference type="EMBL" id="GMA82320.1"/>
    </source>
</evidence>
<organism evidence="2 3">
    <name type="scientific">Shewanella glacialipiscicola</name>
    <dbReference type="NCBI Taxonomy" id="614069"/>
    <lineage>
        <taxon>Bacteria</taxon>
        <taxon>Pseudomonadati</taxon>
        <taxon>Pseudomonadota</taxon>
        <taxon>Gammaproteobacteria</taxon>
        <taxon>Alteromonadales</taxon>
        <taxon>Shewanellaceae</taxon>
        <taxon>Shewanella</taxon>
    </lineage>
</organism>
<comment type="caution">
    <text evidence="2">The sequence shown here is derived from an EMBL/GenBank/DDBJ whole genome shotgun (WGS) entry which is preliminary data.</text>
</comment>
<dbReference type="Proteomes" id="UP001157046">
    <property type="component" value="Unassembled WGS sequence"/>
</dbReference>
<accession>A0ABQ6J2G8</accession>
<sequence>MAKNSRFTPSILKKAQWHMQDNQVTPEAVFRSRRQIVKAMGLGAIGASVPGYVQAGLFDLFGEQPKSSFITTPLTFQTNKYYGDTDVLTPFDKVTQHNNFFEFGTDKQDPSNNAQGYKVDPWQLRIEGEVERPMTLDFNDLTTMFPLEERNYRLRCVEAWSMVVPWVGFPLAALLKKLA</sequence>
<dbReference type="Gene3D" id="3.90.420.10">
    <property type="entry name" value="Oxidoreductase, molybdopterin-binding domain"/>
    <property type="match status" value="1"/>
</dbReference>
<dbReference type="EMBL" id="BSUY01000001">
    <property type="protein sequence ID" value="GMA82320.1"/>
    <property type="molecule type" value="Genomic_DNA"/>
</dbReference>
<evidence type="ECO:0000313" key="3">
    <source>
        <dbReference type="Proteomes" id="UP001157046"/>
    </source>
</evidence>
<protein>
    <recommendedName>
        <fullName evidence="1">Oxidoreductase molybdopterin-binding domain-containing protein</fullName>
    </recommendedName>
</protein>
<dbReference type="Pfam" id="PF00174">
    <property type="entry name" value="Oxidored_molyb"/>
    <property type="match status" value="1"/>
</dbReference>
<evidence type="ECO:0000259" key="1">
    <source>
        <dbReference type="Pfam" id="PF00174"/>
    </source>
</evidence>
<proteinExistence type="predicted"/>
<dbReference type="InterPro" id="IPR000572">
    <property type="entry name" value="OxRdtase_Mopterin-bd_dom"/>
</dbReference>
<dbReference type="PANTHER" id="PTHR43032:SF3">
    <property type="entry name" value="PROTEIN-METHIONINE-SULFOXIDE REDUCTASE CATALYTIC SUBUNIT MSRP"/>
    <property type="match status" value="1"/>
</dbReference>
<dbReference type="PANTHER" id="PTHR43032">
    <property type="entry name" value="PROTEIN-METHIONINE-SULFOXIDE REDUCTASE"/>
    <property type="match status" value="1"/>
</dbReference>
<name>A0ABQ6J2G8_9GAMM</name>
<feature type="domain" description="Oxidoreductase molybdopterin-binding" evidence="1">
    <location>
        <begin position="118"/>
        <end position="177"/>
    </location>
</feature>
<gene>
    <name evidence="2" type="ORF">GCM10025855_18530</name>
</gene>
<dbReference type="SUPFAM" id="SSF56524">
    <property type="entry name" value="Oxidoreductase molybdopterin-binding domain"/>
    <property type="match status" value="1"/>
</dbReference>
<dbReference type="InterPro" id="IPR036374">
    <property type="entry name" value="OxRdtase_Mopterin-bd_sf"/>
</dbReference>
<keyword evidence="3" id="KW-1185">Reference proteome</keyword>
<reference evidence="3" key="1">
    <citation type="journal article" date="2019" name="Int. J. Syst. Evol. Microbiol.">
        <title>The Global Catalogue of Microorganisms (GCM) 10K type strain sequencing project: providing services to taxonomists for standard genome sequencing and annotation.</title>
        <authorList>
            <consortium name="The Broad Institute Genomics Platform"/>
            <consortium name="The Broad Institute Genome Sequencing Center for Infectious Disease"/>
            <person name="Wu L."/>
            <person name="Ma J."/>
        </authorList>
    </citation>
    <scope>NUCLEOTIDE SEQUENCE [LARGE SCALE GENOMIC DNA]</scope>
    <source>
        <strain evidence="3">NBRC 102030</strain>
    </source>
</reference>